<dbReference type="STRING" id="252740.A0A423VQH3"/>
<name>A0A423VQH3_CYTCH</name>
<comment type="caution">
    <text evidence="4">The sequence shown here is derived from an EMBL/GenBank/DDBJ whole genome shotgun (WGS) entry which is preliminary data.</text>
</comment>
<organism evidence="4 5">
    <name type="scientific">Cytospora chrysosperma</name>
    <name type="common">Cytospora canker fungus</name>
    <name type="synonym">Sphaeria chrysosperma</name>
    <dbReference type="NCBI Taxonomy" id="252740"/>
    <lineage>
        <taxon>Eukaryota</taxon>
        <taxon>Fungi</taxon>
        <taxon>Dikarya</taxon>
        <taxon>Ascomycota</taxon>
        <taxon>Pezizomycotina</taxon>
        <taxon>Sordariomycetes</taxon>
        <taxon>Sordariomycetidae</taxon>
        <taxon>Diaporthales</taxon>
        <taxon>Cytosporaceae</taxon>
        <taxon>Cytospora</taxon>
    </lineage>
</organism>
<protein>
    <submittedName>
        <fullName evidence="4">Uncharacterized protein</fullName>
    </submittedName>
</protein>
<dbReference type="Pfam" id="PF12796">
    <property type="entry name" value="Ank_2"/>
    <property type="match status" value="1"/>
</dbReference>
<feature type="repeat" description="ANK" evidence="3">
    <location>
        <begin position="442"/>
        <end position="475"/>
    </location>
</feature>
<proteinExistence type="predicted"/>
<evidence type="ECO:0000313" key="4">
    <source>
        <dbReference type="EMBL" id="ROV93288.1"/>
    </source>
</evidence>
<reference evidence="4 5" key="1">
    <citation type="submission" date="2015-09" db="EMBL/GenBank/DDBJ databases">
        <title>Host preference determinants of Valsa canker pathogens revealed by comparative genomics.</title>
        <authorList>
            <person name="Yin Z."/>
            <person name="Huang L."/>
        </authorList>
    </citation>
    <scope>NUCLEOTIDE SEQUENCE [LARGE SCALE GENOMIC DNA]</scope>
    <source>
        <strain evidence="4 5">YSFL</strain>
    </source>
</reference>
<evidence type="ECO:0000256" key="2">
    <source>
        <dbReference type="ARBA" id="ARBA00023043"/>
    </source>
</evidence>
<dbReference type="SMART" id="SM00248">
    <property type="entry name" value="ANK"/>
    <property type="match status" value="6"/>
</dbReference>
<dbReference type="OrthoDB" id="823504at2759"/>
<dbReference type="Gene3D" id="1.25.40.20">
    <property type="entry name" value="Ankyrin repeat-containing domain"/>
    <property type="match status" value="4"/>
</dbReference>
<evidence type="ECO:0000256" key="3">
    <source>
        <dbReference type="PROSITE-ProRule" id="PRU00023"/>
    </source>
</evidence>
<dbReference type="InterPro" id="IPR036770">
    <property type="entry name" value="Ankyrin_rpt-contain_sf"/>
</dbReference>
<evidence type="ECO:0000313" key="5">
    <source>
        <dbReference type="Proteomes" id="UP000284375"/>
    </source>
</evidence>
<dbReference type="PROSITE" id="PS50088">
    <property type="entry name" value="ANK_REPEAT"/>
    <property type="match status" value="1"/>
</dbReference>
<dbReference type="PROSITE" id="PS50297">
    <property type="entry name" value="ANK_REP_REGION"/>
    <property type="match status" value="1"/>
</dbReference>
<dbReference type="InterPro" id="IPR002110">
    <property type="entry name" value="Ankyrin_rpt"/>
</dbReference>
<dbReference type="Proteomes" id="UP000284375">
    <property type="component" value="Unassembled WGS sequence"/>
</dbReference>
<gene>
    <name evidence="4" type="ORF">VSDG_06838</name>
</gene>
<evidence type="ECO:0000256" key="1">
    <source>
        <dbReference type="ARBA" id="ARBA00022737"/>
    </source>
</evidence>
<dbReference type="PANTHER" id="PTHR24198:SF165">
    <property type="entry name" value="ANKYRIN REPEAT-CONTAINING PROTEIN-RELATED"/>
    <property type="match status" value="1"/>
</dbReference>
<dbReference type="SUPFAM" id="SSF48403">
    <property type="entry name" value="Ankyrin repeat"/>
    <property type="match status" value="2"/>
</dbReference>
<keyword evidence="2 3" id="KW-0040">ANK repeat</keyword>
<keyword evidence="5" id="KW-1185">Reference proteome</keyword>
<dbReference type="AlphaFoldDB" id="A0A423VQH3"/>
<keyword evidence="1" id="KW-0677">Repeat</keyword>
<dbReference type="PANTHER" id="PTHR24198">
    <property type="entry name" value="ANKYRIN REPEAT AND PROTEIN KINASE DOMAIN-CONTAINING PROTEIN"/>
    <property type="match status" value="1"/>
</dbReference>
<sequence>MTDDTDDPYQLPTEEELAHPDEYWWHSWLIDPIKRGDLCAIQQYLARNPEGLHTECPSYFDPFIVAAQQPAPDALRLLLEHWAAHPTPGAPPPNERGSSLFNVACAHGVLETARYLLDEQPALAGLHARSGHGRTPILEAAASLVSCAMDEQSEMMVERAGRARLDAQAARERVHRSEALVGLLLDRGACARDSMGYTDWDTGPAVVDSDGDMDTVFSLAIARAGPALLRRLMDEGADAFVTTSDRSHHIFGYLFENSGTSGKLTLLHLAAFYGNYPGVQVLMEHYAQRGLDMADVTYSQDQFGRLPIHYAAAGWPGDCLDTDSTDTYTDTDNYTTALLRILTDSGNPRLTNAPDQYSETPLHYALSPNLITGRAAIAVARFLCTDLHASARLRGRGGETPLHRLCHGRPHHASCSIDTRLAALLLNLDQDLAADVKAVDDAGNTPLHLAVRCLAHVPAAGFLLGRGADVRTRNKRGRTPLHEAAGGQYGLATVSVEESIRAQDAMLAVLCGSAEEELTLEKKWNALLDEQDVDGKTLRQIVEETRAAWREDEAQRGRGRGGRG</sequence>
<accession>A0A423VQH3</accession>
<dbReference type="EMBL" id="LJZO01000033">
    <property type="protein sequence ID" value="ROV93288.1"/>
    <property type="molecule type" value="Genomic_DNA"/>
</dbReference>